<sequence length="144" mass="15910">MGGFSILDPNIYQNTLLTLDRYNPGYYTYRDKSIQNLNVQDTSNSGTVTQLREFGDAWEPAENELAIDSSKDVHSARRGGIQRRSENPSDIRLDMIMPSRNSLQTSPRISSENPSDDVHLTIDPSPSATSSENTPSSTSSGKLD</sequence>
<name>A0A2A9NDE4_9AGAR</name>
<keyword evidence="3" id="KW-1185">Reference proteome</keyword>
<evidence type="ECO:0000313" key="3">
    <source>
        <dbReference type="Proteomes" id="UP000242287"/>
    </source>
</evidence>
<dbReference type="EMBL" id="KZ302300">
    <property type="protein sequence ID" value="PFH45740.1"/>
    <property type="molecule type" value="Genomic_DNA"/>
</dbReference>
<dbReference type="Proteomes" id="UP000242287">
    <property type="component" value="Unassembled WGS sequence"/>
</dbReference>
<feature type="compositionally biased region" description="Polar residues" evidence="1">
    <location>
        <begin position="99"/>
        <end position="113"/>
    </location>
</feature>
<accession>A0A2A9NDE4</accession>
<feature type="region of interest" description="Disordered" evidence="1">
    <location>
        <begin position="65"/>
        <end position="144"/>
    </location>
</feature>
<gene>
    <name evidence="2" type="ORF">AMATHDRAFT_71160</name>
</gene>
<evidence type="ECO:0000256" key="1">
    <source>
        <dbReference type="SAM" id="MobiDB-lite"/>
    </source>
</evidence>
<protein>
    <submittedName>
        <fullName evidence="2">Uncharacterized protein</fullName>
    </submittedName>
</protein>
<feature type="compositionally biased region" description="Low complexity" evidence="1">
    <location>
        <begin position="124"/>
        <end position="144"/>
    </location>
</feature>
<feature type="compositionally biased region" description="Basic and acidic residues" evidence="1">
    <location>
        <begin position="83"/>
        <end position="93"/>
    </location>
</feature>
<organism evidence="2 3">
    <name type="scientific">Amanita thiersii Skay4041</name>
    <dbReference type="NCBI Taxonomy" id="703135"/>
    <lineage>
        <taxon>Eukaryota</taxon>
        <taxon>Fungi</taxon>
        <taxon>Dikarya</taxon>
        <taxon>Basidiomycota</taxon>
        <taxon>Agaricomycotina</taxon>
        <taxon>Agaricomycetes</taxon>
        <taxon>Agaricomycetidae</taxon>
        <taxon>Agaricales</taxon>
        <taxon>Pluteineae</taxon>
        <taxon>Amanitaceae</taxon>
        <taxon>Amanita</taxon>
    </lineage>
</organism>
<reference evidence="2 3" key="1">
    <citation type="submission" date="2014-02" db="EMBL/GenBank/DDBJ databases">
        <title>Transposable element dynamics among asymbiotic and ectomycorrhizal Amanita fungi.</title>
        <authorList>
            <consortium name="DOE Joint Genome Institute"/>
            <person name="Hess J."/>
            <person name="Skrede I."/>
            <person name="Wolfe B."/>
            <person name="LaButti K."/>
            <person name="Ohm R.A."/>
            <person name="Grigoriev I.V."/>
            <person name="Pringle A."/>
        </authorList>
    </citation>
    <scope>NUCLEOTIDE SEQUENCE [LARGE SCALE GENOMIC DNA]</scope>
    <source>
        <strain evidence="2 3">SKay4041</strain>
    </source>
</reference>
<proteinExistence type="predicted"/>
<dbReference type="AlphaFoldDB" id="A0A2A9NDE4"/>
<evidence type="ECO:0000313" key="2">
    <source>
        <dbReference type="EMBL" id="PFH45740.1"/>
    </source>
</evidence>